<comment type="caution">
    <text evidence="2">The sequence shown here is derived from an EMBL/GenBank/DDBJ whole genome shotgun (WGS) entry which is preliminary data.</text>
</comment>
<feature type="domain" description="YqaJ viral recombinase" evidence="1">
    <location>
        <begin position="14"/>
        <end position="161"/>
    </location>
</feature>
<dbReference type="CDD" id="cd22343">
    <property type="entry name" value="PDDEXK_lambda_exonuclease-like"/>
    <property type="match status" value="1"/>
</dbReference>
<reference evidence="2 3" key="1">
    <citation type="journal article" date="2024" name="BMC Genomics">
        <title>De novo assembly and annotation of Popillia japonica's genome with initial clues to its potential as an invasive pest.</title>
        <authorList>
            <person name="Cucini C."/>
            <person name="Boschi S."/>
            <person name="Funari R."/>
            <person name="Cardaioli E."/>
            <person name="Iannotti N."/>
            <person name="Marturano G."/>
            <person name="Paoli F."/>
            <person name="Bruttini M."/>
            <person name="Carapelli A."/>
            <person name="Frati F."/>
            <person name="Nardi F."/>
        </authorList>
    </citation>
    <scope>NUCLEOTIDE SEQUENCE [LARGE SCALE GENOMIC DNA]</scope>
    <source>
        <strain evidence="2">DMR45628</strain>
    </source>
</reference>
<gene>
    <name evidence="2" type="ORF">QE152_g27447</name>
</gene>
<dbReference type="InterPro" id="IPR019080">
    <property type="entry name" value="YqaJ_viral_recombinase"/>
</dbReference>
<dbReference type="EMBL" id="JASPKY010000337">
    <property type="protein sequence ID" value="KAK9708060.1"/>
    <property type="molecule type" value="Genomic_DNA"/>
</dbReference>
<organism evidence="2 3">
    <name type="scientific">Popillia japonica</name>
    <name type="common">Japanese beetle</name>
    <dbReference type="NCBI Taxonomy" id="7064"/>
    <lineage>
        <taxon>Eukaryota</taxon>
        <taxon>Metazoa</taxon>
        <taxon>Ecdysozoa</taxon>
        <taxon>Arthropoda</taxon>
        <taxon>Hexapoda</taxon>
        <taxon>Insecta</taxon>
        <taxon>Pterygota</taxon>
        <taxon>Neoptera</taxon>
        <taxon>Endopterygota</taxon>
        <taxon>Coleoptera</taxon>
        <taxon>Polyphaga</taxon>
        <taxon>Scarabaeiformia</taxon>
        <taxon>Scarabaeidae</taxon>
        <taxon>Rutelinae</taxon>
        <taxon>Popillia</taxon>
    </lineage>
</organism>
<accession>A0AAW1JUA9</accession>
<dbReference type="InterPro" id="IPR011604">
    <property type="entry name" value="PDDEXK-like_dom_sf"/>
</dbReference>
<evidence type="ECO:0000259" key="1">
    <source>
        <dbReference type="Pfam" id="PF09588"/>
    </source>
</evidence>
<protein>
    <submittedName>
        <fullName evidence="2">YqaJ-like viral recombinase domain</fullName>
    </submittedName>
</protein>
<dbReference type="PANTHER" id="PTHR46609:SF8">
    <property type="entry name" value="YQAJ VIRAL RECOMBINASE DOMAIN-CONTAINING PROTEIN"/>
    <property type="match status" value="1"/>
</dbReference>
<dbReference type="AlphaFoldDB" id="A0AAW1JUA9"/>
<sequence>MIDAQTRGQNANPQWIEERAFRLTASNFGSICKMRSTASRAKRGEQLLYSNFFGNTATKYGVENDGVAIKDFEKIYNVAVNPCGFFIHSSHPYLGASPDGLAGNDGIIEMKCPKCKNFHPRDAIQKGIINFATLSNNDDMILKQNNNYYYQVQRQLEVANREYCYFVVRSPMGMLVERVSSN</sequence>
<dbReference type="Proteomes" id="UP001458880">
    <property type="component" value="Unassembled WGS sequence"/>
</dbReference>
<dbReference type="SUPFAM" id="SSF52980">
    <property type="entry name" value="Restriction endonuclease-like"/>
    <property type="match status" value="1"/>
</dbReference>
<dbReference type="GO" id="GO:0006281">
    <property type="term" value="P:DNA repair"/>
    <property type="evidence" value="ECO:0007669"/>
    <property type="project" value="UniProtKB-ARBA"/>
</dbReference>
<dbReference type="PANTHER" id="PTHR46609">
    <property type="entry name" value="EXONUCLEASE, PHAGE-TYPE/RECB, C-TERMINAL DOMAIN-CONTAINING PROTEIN"/>
    <property type="match status" value="1"/>
</dbReference>
<proteinExistence type="predicted"/>
<dbReference type="InterPro" id="IPR011335">
    <property type="entry name" value="Restrct_endonuc-II-like"/>
</dbReference>
<evidence type="ECO:0000313" key="3">
    <source>
        <dbReference type="Proteomes" id="UP001458880"/>
    </source>
</evidence>
<keyword evidence="3" id="KW-1185">Reference proteome</keyword>
<dbReference type="Pfam" id="PF09588">
    <property type="entry name" value="YqaJ"/>
    <property type="match status" value="1"/>
</dbReference>
<dbReference type="InterPro" id="IPR051703">
    <property type="entry name" value="NF-kappa-B_Signaling_Reg"/>
</dbReference>
<evidence type="ECO:0000313" key="2">
    <source>
        <dbReference type="EMBL" id="KAK9708060.1"/>
    </source>
</evidence>
<dbReference type="Gene3D" id="3.90.320.10">
    <property type="match status" value="1"/>
</dbReference>
<name>A0AAW1JUA9_POPJA</name>